<dbReference type="STRING" id="941907.SAMN06295910_1736"/>
<dbReference type="SUPFAM" id="SSF56784">
    <property type="entry name" value="HAD-like"/>
    <property type="match status" value="1"/>
</dbReference>
<evidence type="ECO:0000313" key="1">
    <source>
        <dbReference type="EMBL" id="SMF69496.1"/>
    </source>
</evidence>
<dbReference type="Gene3D" id="3.40.50.1000">
    <property type="entry name" value="HAD superfamily/HAD-like"/>
    <property type="match status" value="1"/>
</dbReference>
<dbReference type="PANTHER" id="PTHR43434:SF24">
    <property type="entry name" value="HYDROLASE-RELATED"/>
    <property type="match status" value="1"/>
</dbReference>
<evidence type="ECO:0000313" key="2">
    <source>
        <dbReference type="Proteomes" id="UP000192934"/>
    </source>
</evidence>
<dbReference type="PANTHER" id="PTHR43434">
    <property type="entry name" value="PHOSPHOGLYCOLATE PHOSPHATASE"/>
    <property type="match status" value="1"/>
</dbReference>
<dbReference type="Pfam" id="PF13419">
    <property type="entry name" value="HAD_2"/>
    <property type="match status" value="1"/>
</dbReference>
<dbReference type="SFLD" id="SFLDS00003">
    <property type="entry name" value="Haloacid_Dehalogenase"/>
    <property type="match status" value="1"/>
</dbReference>
<dbReference type="InterPro" id="IPR023214">
    <property type="entry name" value="HAD_sf"/>
</dbReference>
<dbReference type="GO" id="GO:0008967">
    <property type="term" value="F:phosphoglycolate phosphatase activity"/>
    <property type="evidence" value="ECO:0007669"/>
    <property type="project" value="TreeGrafter"/>
</dbReference>
<accession>A0A1X7GGT5</accession>
<dbReference type="GO" id="GO:0006281">
    <property type="term" value="P:DNA repair"/>
    <property type="evidence" value="ECO:0007669"/>
    <property type="project" value="TreeGrafter"/>
</dbReference>
<dbReference type="AlphaFoldDB" id="A0A1X7GGT5"/>
<organism evidence="1 2">
    <name type="scientific">Allosphingosinicella indica</name>
    <dbReference type="NCBI Taxonomy" id="941907"/>
    <lineage>
        <taxon>Bacteria</taxon>
        <taxon>Pseudomonadati</taxon>
        <taxon>Pseudomonadota</taxon>
        <taxon>Alphaproteobacteria</taxon>
        <taxon>Sphingomonadales</taxon>
        <taxon>Sphingomonadaceae</taxon>
        <taxon>Allosphingosinicella</taxon>
    </lineage>
</organism>
<dbReference type="InterPro" id="IPR041492">
    <property type="entry name" value="HAD_2"/>
</dbReference>
<name>A0A1X7GGT5_9SPHN</name>
<dbReference type="InterPro" id="IPR050155">
    <property type="entry name" value="HAD-like_hydrolase_sf"/>
</dbReference>
<dbReference type="InterPro" id="IPR006439">
    <property type="entry name" value="HAD-SF_hydro_IA"/>
</dbReference>
<reference evidence="2" key="1">
    <citation type="submission" date="2017-04" db="EMBL/GenBank/DDBJ databases">
        <authorList>
            <person name="Varghese N."/>
            <person name="Submissions S."/>
        </authorList>
    </citation>
    <scope>NUCLEOTIDE SEQUENCE [LARGE SCALE GENOMIC DNA]</scope>
    <source>
        <strain evidence="2">Dd16</strain>
    </source>
</reference>
<proteinExistence type="predicted"/>
<dbReference type="InterPro" id="IPR023198">
    <property type="entry name" value="PGP-like_dom2"/>
</dbReference>
<gene>
    <name evidence="1" type="ORF">SAMN06295910_1736</name>
</gene>
<dbReference type="EMBL" id="LT840185">
    <property type="protein sequence ID" value="SMF69496.1"/>
    <property type="molecule type" value="Genomic_DNA"/>
</dbReference>
<keyword evidence="2" id="KW-1185">Reference proteome</keyword>
<dbReference type="SFLD" id="SFLDG01135">
    <property type="entry name" value="C1.5.6:_HAD__Beta-PGM__Phospha"/>
    <property type="match status" value="1"/>
</dbReference>
<dbReference type="Gene3D" id="1.10.150.240">
    <property type="entry name" value="Putative phosphatase, domain 2"/>
    <property type="match status" value="1"/>
</dbReference>
<dbReference type="NCBIfam" id="TIGR01549">
    <property type="entry name" value="HAD-SF-IA-v1"/>
    <property type="match status" value="1"/>
</dbReference>
<dbReference type="SFLD" id="SFLDG01129">
    <property type="entry name" value="C1.5:_HAD__Beta-PGM__Phosphata"/>
    <property type="match status" value="1"/>
</dbReference>
<dbReference type="InterPro" id="IPR036412">
    <property type="entry name" value="HAD-like_sf"/>
</dbReference>
<protein>
    <submittedName>
        <fullName evidence="1">Phosphoglycolate phosphatase</fullName>
    </submittedName>
</protein>
<dbReference type="GO" id="GO:0005829">
    <property type="term" value="C:cytosol"/>
    <property type="evidence" value="ECO:0007669"/>
    <property type="project" value="TreeGrafter"/>
</dbReference>
<dbReference type="RefSeq" id="WP_085219501.1">
    <property type="nucleotide sequence ID" value="NZ_LT840185.1"/>
</dbReference>
<dbReference type="Proteomes" id="UP000192934">
    <property type="component" value="Chromosome I"/>
</dbReference>
<dbReference type="OrthoDB" id="9793014at2"/>
<sequence length="219" mass="23092">MNRLALFDCDGTLVDSQANICLAMEVCFDAAGLPAPSRERTRSVVGLSLVEAMRVMLPDADGGTHVKIAEGYKRAFHGLRGKGLVDEPLYEGIAELIDALDADGWLLGVATGKSDRGLDLCLGHHGLRHRFVTLQTADRHPSKPHPSMIEQAMADAGAAPETTVMIGDTSYDMAMARAAGATAAGVAWGYHGADALLAAGAHFVADRPADLLVRMKAMA</sequence>